<keyword evidence="4" id="KW-1185">Reference proteome</keyword>
<comment type="caution">
    <text evidence="3">The sequence shown here is derived from an EMBL/GenBank/DDBJ whole genome shotgun (WGS) entry which is preliminary data.</text>
</comment>
<organism evidence="3 4">
    <name type="scientific">Halolamina salina</name>
    <dbReference type="NCBI Taxonomy" id="1220023"/>
    <lineage>
        <taxon>Archaea</taxon>
        <taxon>Methanobacteriati</taxon>
        <taxon>Methanobacteriota</taxon>
        <taxon>Stenosarchaea group</taxon>
        <taxon>Halobacteria</taxon>
        <taxon>Halobacteriales</taxon>
        <taxon>Haloferacaceae</taxon>
    </lineage>
</organism>
<protein>
    <recommendedName>
        <fullName evidence="2">DUF7979 domain-containing protein</fullName>
    </recommendedName>
</protein>
<evidence type="ECO:0000259" key="2">
    <source>
        <dbReference type="Pfam" id="PF25934"/>
    </source>
</evidence>
<proteinExistence type="predicted"/>
<feature type="domain" description="DUF7979" evidence="2">
    <location>
        <begin position="10"/>
        <end position="85"/>
    </location>
</feature>
<evidence type="ECO:0000256" key="1">
    <source>
        <dbReference type="SAM" id="MobiDB-lite"/>
    </source>
</evidence>
<dbReference type="EMBL" id="JBHUDH010000115">
    <property type="protein sequence ID" value="MFD1526660.1"/>
    <property type="molecule type" value="Genomic_DNA"/>
</dbReference>
<feature type="compositionally biased region" description="Low complexity" evidence="1">
    <location>
        <begin position="1"/>
        <end position="20"/>
    </location>
</feature>
<accession>A0ABD6B6U4</accession>
<dbReference type="AlphaFoldDB" id="A0ABD6B6U4"/>
<gene>
    <name evidence="3" type="ORF">ACFR9S_10195</name>
</gene>
<feature type="non-terminal residue" evidence="3">
    <location>
        <position position="1"/>
    </location>
</feature>
<reference evidence="3 4" key="1">
    <citation type="journal article" date="2019" name="Int. J. Syst. Evol. Microbiol.">
        <title>The Global Catalogue of Microorganisms (GCM) 10K type strain sequencing project: providing services to taxonomists for standard genome sequencing and annotation.</title>
        <authorList>
            <consortium name="The Broad Institute Genomics Platform"/>
            <consortium name="The Broad Institute Genome Sequencing Center for Infectious Disease"/>
            <person name="Wu L."/>
            <person name="Ma J."/>
        </authorList>
    </citation>
    <scope>NUCLEOTIDE SEQUENCE [LARGE SCALE GENOMIC DNA]</scope>
    <source>
        <strain evidence="3 4">CGMCC 1.12285</strain>
    </source>
</reference>
<dbReference type="InterPro" id="IPR058285">
    <property type="entry name" value="DUF7979"/>
</dbReference>
<dbReference type="Proteomes" id="UP001597111">
    <property type="component" value="Unassembled WGS sequence"/>
</dbReference>
<feature type="region of interest" description="Disordered" evidence="1">
    <location>
        <begin position="1"/>
        <end position="23"/>
    </location>
</feature>
<feature type="domain" description="DUF7979" evidence="2">
    <location>
        <begin position="98"/>
        <end position="163"/>
    </location>
</feature>
<dbReference type="Pfam" id="PF25934">
    <property type="entry name" value="DUF7979"/>
    <property type="match status" value="2"/>
</dbReference>
<name>A0ABD6B6U4_9EURY</name>
<evidence type="ECO:0000313" key="3">
    <source>
        <dbReference type="EMBL" id="MFD1526660.1"/>
    </source>
</evidence>
<sequence length="181" mass="20395">PTPTQTATETPTTASPTSTAESERVVAYEELNSHQQQAFRDAIDGEASFVPNTSYVNDSAGYDFEHVDPFREHEYVRYEGELYEISTHPGELYAAYQIRTSVGSPGENATVVALEDLPERVREEVRTAIIEGEYYAPYGKWDSLPESLQDVEYVRYENETYETAYVVGDAWATVVTVEKVE</sequence>
<evidence type="ECO:0000313" key="4">
    <source>
        <dbReference type="Proteomes" id="UP001597111"/>
    </source>
</evidence>